<dbReference type="EMBL" id="ML996568">
    <property type="protein sequence ID" value="KAF2760273.1"/>
    <property type="molecule type" value="Genomic_DNA"/>
</dbReference>
<dbReference type="InterPro" id="IPR052228">
    <property type="entry name" value="Sec_Metab_Biosynth_Oxidored"/>
</dbReference>
<reference evidence="2" key="1">
    <citation type="journal article" date="2020" name="Stud. Mycol.">
        <title>101 Dothideomycetes genomes: a test case for predicting lifestyles and emergence of pathogens.</title>
        <authorList>
            <person name="Haridas S."/>
            <person name="Albert R."/>
            <person name="Binder M."/>
            <person name="Bloem J."/>
            <person name="Labutti K."/>
            <person name="Salamov A."/>
            <person name="Andreopoulos B."/>
            <person name="Baker S."/>
            <person name="Barry K."/>
            <person name="Bills G."/>
            <person name="Bluhm B."/>
            <person name="Cannon C."/>
            <person name="Castanera R."/>
            <person name="Culley D."/>
            <person name="Daum C."/>
            <person name="Ezra D."/>
            <person name="Gonzalez J."/>
            <person name="Henrissat B."/>
            <person name="Kuo A."/>
            <person name="Liang C."/>
            <person name="Lipzen A."/>
            <person name="Lutzoni F."/>
            <person name="Magnuson J."/>
            <person name="Mondo S."/>
            <person name="Nolan M."/>
            <person name="Ohm R."/>
            <person name="Pangilinan J."/>
            <person name="Park H.-J."/>
            <person name="Ramirez L."/>
            <person name="Alfaro M."/>
            <person name="Sun H."/>
            <person name="Tritt A."/>
            <person name="Yoshinaga Y."/>
            <person name="Zwiers L.-H."/>
            <person name="Turgeon B."/>
            <person name="Goodwin S."/>
            <person name="Spatafora J."/>
            <person name="Crous P."/>
            <person name="Grigoriev I."/>
        </authorList>
    </citation>
    <scope>NUCLEOTIDE SEQUENCE</scope>
    <source>
        <strain evidence="2">CBS 121739</strain>
    </source>
</reference>
<dbReference type="Pfam" id="PF00106">
    <property type="entry name" value="adh_short"/>
    <property type="match status" value="1"/>
</dbReference>
<dbReference type="GO" id="GO:0016491">
    <property type="term" value="F:oxidoreductase activity"/>
    <property type="evidence" value="ECO:0007669"/>
    <property type="project" value="UniProtKB-KW"/>
</dbReference>
<sequence>MVHIKAIRAANAELKSLGPGLVAVFVGGTSGIGETTAREFVRQTDSPRVYLIGRNQTQGTNLISEFKTINTKATVNFIQADVSLLKNVDAACAEVTSQESHLNLLFLSPGLLTMRGRTETAEGLDAKFALHYYARLRFVTNLLPLLQSAPEPQKLSRVISVLAAGLETSLNMADLQLKNAYTLKACADHATTMTSLSLRRLARQYPTTSFIHSAPGGVRTNIARDMNPLMRLGMNLVTRLPLPMIVSLRDSGDRHLYAATNAAFKADGKAHLIGWSNEPSANETVLQEQEGSGISEEVWKHTEEVFEKVQNEGKYDS</sequence>
<dbReference type="InterPro" id="IPR002347">
    <property type="entry name" value="SDR_fam"/>
</dbReference>
<dbReference type="Gene3D" id="3.40.50.720">
    <property type="entry name" value="NAD(P)-binding Rossmann-like Domain"/>
    <property type="match status" value="1"/>
</dbReference>
<name>A0A6A6WC42_9PEZI</name>
<evidence type="ECO:0000313" key="2">
    <source>
        <dbReference type="EMBL" id="KAF2760273.1"/>
    </source>
</evidence>
<organism evidence="2 3">
    <name type="scientific">Pseudovirgaria hyperparasitica</name>
    <dbReference type="NCBI Taxonomy" id="470096"/>
    <lineage>
        <taxon>Eukaryota</taxon>
        <taxon>Fungi</taxon>
        <taxon>Dikarya</taxon>
        <taxon>Ascomycota</taxon>
        <taxon>Pezizomycotina</taxon>
        <taxon>Dothideomycetes</taxon>
        <taxon>Dothideomycetes incertae sedis</taxon>
        <taxon>Acrospermales</taxon>
        <taxon>Acrospermaceae</taxon>
        <taxon>Pseudovirgaria</taxon>
    </lineage>
</organism>
<keyword evidence="3" id="KW-1185">Reference proteome</keyword>
<dbReference type="AlphaFoldDB" id="A0A6A6WC42"/>
<dbReference type="Proteomes" id="UP000799437">
    <property type="component" value="Unassembled WGS sequence"/>
</dbReference>
<dbReference type="GeneID" id="54484601"/>
<evidence type="ECO:0000313" key="3">
    <source>
        <dbReference type="Proteomes" id="UP000799437"/>
    </source>
</evidence>
<gene>
    <name evidence="2" type="ORF">EJ05DRAFT_474165</name>
</gene>
<dbReference type="RefSeq" id="XP_033602724.1">
    <property type="nucleotide sequence ID" value="XM_033743547.1"/>
</dbReference>
<dbReference type="PANTHER" id="PTHR47534">
    <property type="entry name" value="YALI0E05731P"/>
    <property type="match status" value="1"/>
</dbReference>
<dbReference type="OrthoDB" id="2898509at2759"/>
<dbReference type="PANTHER" id="PTHR47534:SF2">
    <property type="entry name" value="KETOREDUCTASE (KR) DOMAIN-CONTAINING PROTEIN-RELATED"/>
    <property type="match status" value="1"/>
</dbReference>
<dbReference type="SUPFAM" id="SSF51735">
    <property type="entry name" value="NAD(P)-binding Rossmann-fold domains"/>
    <property type="match status" value="1"/>
</dbReference>
<accession>A0A6A6WC42</accession>
<keyword evidence="1" id="KW-0560">Oxidoreductase</keyword>
<dbReference type="InterPro" id="IPR036291">
    <property type="entry name" value="NAD(P)-bd_dom_sf"/>
</dbReference>
<protein>
    <submittedName>
        <fullName evidence="2">Short-chain dehydrogenase/reductase</fullName>
    </submittedName>
</protein>
<proteinExistence type="predicted"/>
<evidence type="ECO:0000256" key="1">
    <source>
        <dbReference type="ARBA" id="ARBA00023002"/>
    </source>
</evidence>